<dbReference type="PANTHER" id="PTHR47199">
    <property type="entry name" value="PHOTOSYSTEM II STABILITY/ASSEMBLY FACTOR HCF136, CHLOROPLASTIC"/>
    <property type="match status" value="1"/>
</dbReference>
<dbReference type="SUPFAM" id="SSF110296">
    <property type="entry name" value="Oligoxyloglucan reducing end-specific cellobiohydrolase"/>
    <property type="match status" value="2"/>
</dbReference>
<dbReference type="EMBL" id="CP034235">
    <property type="protein sequence ID" value="QGQ98280.1"/>
    <property type="molecule type" value="Genomic_DNA"/>
</dbReference>
<keyword evidence="1" id="KW-0602">Photosynthesis</keyword>
<dbReference type="Proteomes" id="UP000426246">
    <property type="component" value="Chromosome"/>
</dbReference>
<accession>A0A6B8RPK7</accession>
<keyword evidence="6" id="KW-1185">Reference proteome</keyword>
<evidence type="ECO:0000256" key="2">
    <source>
        <dbReference type="ARBA" id="ARBA00023276"/>
    </source>
</evidence>
<proteinExistence type="predicted"/>
<name>A0A6B8RPK7_9BACL</name>
<feature type="domain" description="Photosynthesis system II assembly factor Ycf48/Hcf136-like" evidence="4">
    <location>
        <begin position="196"/>
        <end position="305"/>
    </location>
</feature>
<dbReference type="InterPro" id="IPR028203">
    <property type="entry name" value="PSII_CF48-like_dom"/>
</dbReference>
<dbReference type="Pfam" id="PF14870">
    <property type="entry name" value="PSII_BNR"/>
    <property type="match status" value="1"/>
</dbReference>
<dbReference type="Gene3D" id="2.130.10.10">
    <property type="entry name" value="YVTN repeat-like/Quinoprotein amine dehydrogenase"/>
    <property type="match status" value="1"/>
</dbReference>
<dbReference type="GO" id="GO:0009523">
    <property type="term" value="C:photosystem II"/>
    <property type="evidence" value="ECO:0007669"/>
    <property type="project" value="UniProtKB-KW"/>
</dbReference>
<dbReference type="GO" id="GO:0015979">
    <property type="term" value="P:photosynthesis"/>
    <property type="evidence" value="ECO:0007669"/>
    <property type="project" value="UniProtKB-KW"/>
</dbReference>
<reference evidence="6" key="1">
    <citation type="submission" date="2018-11" db="EMBL/GenBank/DDBJ databases">
        <title>Complete genome sequence of Paenibacillus sp. ML311-T8.</title>
        <authorList>
            <person name="Nam Y.-D."/>
            <person name="Kang J."/>
            <person name="Chung W.-H."/>
            <person name="Park Y.S."/>
        </authorList>
    </citation>
    <scope>NUCLEOTIDE SEQUENCE [LARGE SCALE GENOMIC DNA]</scope>
    <source>
        <strain evidence="6">ML311-T8</strain>
    </source>
</reference>
<organism evidence="5 6">
    <name type="scientific">Paenibacillus psychroresistens</name>
    <dbReference type="NCBI Taxonomy" id="1778678"/>
    <lineage>
        <taxon>Bacteria</taxon>
        <taxon>Bacillati</taxon>
        <taxon>Bacillota</taxon>
        <taxon>Bacilli</taxon>
        <taxon>Bacillales</taxon>
        <taxon>Paenibacillaceae</taxon>
        <taxon>Paenibacillus</taxon>
    </lineage>
</organism>
<feature type="region of interest" description="Disordered" evidence="3">
    <location>
        <begin position="303"/>
        <end position="323"/>
    </location>
</feature>
<evidence type="ECO:0000313" key="5">
    <source>
        <dbReference type="EMBL" id="QGQ98280.1"/>
    </source>
</evidence>
<evidence type="ECO:0000256" key="1">
    <source>
        <dbReference type="ARBA" id="ARBA00022531"/>
    </source>
</evidence>
<gene>
    <name evidence="5" type="ORF">EHS13_27045</name>
</gene>
<sequence>MTIIMPKTTTKESDTMSLFKNLKIPLMIILALTFLAGCSSTKAENSGTPDTNISASPVQAIATTTSVTPIPSAVPTASLVPAAEVPQDIPMDKVTAVRIASPLSGWVGGSGWIAKTANGGKEWKIQYAGEGTIHQIFALDDQHAWATIEEDTSLLVTSDGGLKWTKLSQVPNLGFLHFVSLTEGFVASEKTIDGGKTWTKLKIPASIVGDAYFHDKDHGWAVTQTKAGFQVQRTVDGGSTWKTVLSKKSETDLNAIIRSAGVNDAWVELIGDSGMTQTSYSVIHTIDGGSHWQTVIANSTAGGGPAPGFPSDYTDGPNNQGNSPGPLYVVDPKTAYMGGQCMACDKPNSVGWTHDGGKTWVNGKQTFEGFDAELLAIADEQNGWLITTDTINPSVLYTTTNGGVLWNKIYTFATPKKAE</sequence>
<evidence type="ECO:0000256" key="3">
    <source>
        <dbReference type="SAM" id="MobiDB-lite"/>
    </source>
</evidence>
<dbReference type="AlphaFoldDB" id="A0A6B8RPK7"/>
<dbReference type="KEGG" id="ppsc:EHS13_27045"/>
<evidence type="ECO:0000259" key="4">
    <source>
        <dbReference type="Pfam" id="PF14870"/>
    </source>
</evidence>
<keyword evidence="2" id="KW-0604">Photosystem II</keyword>
<dbReference type="InterPro" id="IPR015943">
    <property type="entry name" value="WD40/YVTN_repeat-like_dom_sf"/>
</dbReference>
<evidence type="ECO:0000313" key="6">
    <source>
        <dbReference type="Proteomes" id="UP000426246"/>
    </source>
</evidence>
<protein>
    <recommendedName>
        <fullName evidence="4">Photosynthesis system II assembly factor Ycf48/Hcf136-like domain-containing protein</fullName>
    </recommendedName>
</protein>
<dbReference type="PANTHER" id="PTHR47199:SF2">
    <property type="entry name" value="PHOTOSYSTEM II STABILITY_ASSEMBLY FACTOR HCF136, CHLOROPLASTIC"/>
    <property type="match status" value="1"/>
</dbReference>